<proteinExistence type="inferred from homology"/>
<sequence>MPNKKTILSLLGRKATKAATLAIAVLLQLLFFTGSANAQNVTVKGKVTNEQGSPVEGASVVVKGTTNGTTTDNTGSFTISVQRNAVLVISAINFSDKEVVVTDANINVKLEPLEKSLGEVVVIGYGTQRKIDVTGAVASVNLEARRDLPMTNVGQVLQGTVPGLNVGLSTVSGGTPPISIRGRVTLSGNQNVLIILDGIQYTGSLSSINPDDIATIDVLKDASSTAVYGAQAANGVILITSKKGRKSEKPRLSFSSSYTVQQPTIGDLRPFDRDGFIKFMTENFYDKAYLAPGYTQPNPSFRLQDWIDPVLGTPTTGLQPHNYDWFDEATKNGSIYEANLSISGGSDRFTYFLSGALVDQKGYIINDNFKRKTIRANLETKPLSWWKVGVVSSASFVNQDGAEPSFGSIQRMPPLLRPYDSTGTLIPFPTRTLEPSPFTTYYVDDVERNNYYFANIYTDINFPFLKGLNYRMNFGNNYRESKRFFASIYAAGQTGQAFKNYQNYYDYTFDNILTYKNTFGKHDVTATLLYGAIERQFNSTNSRAEGFTRLNLSYNNLSLGTNRFTESSANAEALNYQMARVNYKFNDRYLLTGTIRRDGFSGFSKNFKYGVFPVVALGWVVSEEKFMKNIKAINSLKLRAGYGVNGNQTAQYTSIARVETNTSYIYGDGGTTAFGQQVSSLGNDNLEWERTAGLNIGVDFGLLKQNRLTGSLEFYKNKTTDLLYSINIPNVTGFGSIRTNVGQIDNTGFEAAINYNIIRAKDFKWDANLNFSANINKIVTIRGIDANGDGIEDDLISSGLFIGKAIGTIYDYQLDGIYQLTDTRLPGFPVGSLRIVDQNKDNDITQAADRIVLGRREPAYRVSLGNTFSYKGFSLFVFVNSVQGGKNGYLGNNNPSYFREDNTIRINDLMGIDYWSPNNPNGKYPRNVSGTRAKFEPSYWQDRSFIRLQDVTLSYNFSKLLKKLPVETISAFVSGRNLYTWTNWEGWDPETEAADANGVLQAQGLLIGGRPVLRTFTFGVNLVF</sequence>
<dbReference type="Gene3D" id="2.60.40.1120">
    <property type="entry name" value="Carboxypeptidase-like, regulatory domain"/>
    <property type="match status" value="1"/>
</dbReference>
<keyword evidence="6 8" id="KW-0472">Membrane</keyword>
<feature type="domain" description="TonB-dependent receptor-like beta-barrel" evidence="11">
    <location>
        <begin position="420"/>
        <end position="879"/>
    </location>
</feature>
<dbReference type="InterPro" id="IPR000531">
    <property type="entry name" value="Beta-barrel_TonB"/>
</dbReference>
<keyword evidence="3 8" id="KW-1134">Transmembrane beta strand</keyword>
<dbReference type="InterPro" id="IPR012910">
    <property type="entry name" value="Plug_dom"/>
</dbReference>
<evidence type="ECO:0000256" key="1">
    <source>
        <dbReference type="ARBA" id="ARBA00004571"/>
    </source>
</evidence>
<protein>
    <submittedName>
        <fullName evidence="13">SusC/RagA family TonB-linked outer membrane protein</fullName>
    </submittedName>
</protein>
<evidence type="ECO:0000259" key="12">
    <source>
        <dbReference type="Pfam" id="PF07715"/>
    </source>
</evidence>
<organism evidence="13 14">
    <name type="scientific">Lacibacter luteus</name>
    <dbReference type="NCBI Taxonomy" id="2508719"/>
    <lineage>
        <taxon>Bacteria</taxon>
        <taxon>Pseudomonadati</taxon>
        <taxon>Bacteroidota</taxon>
        <taxon>Chitinophagia</taxon>
        <taxon>Chitinophagales</taxon>
        <taxon>Chitinophagaceae</taxon>
        <taxon>Lacibacter</taxon>
    </lineage>
</organism>
<dbReference type="InterPro" id="IPR036942">
    <property type="entry name" value="Beta-barrel_TonB_sf"/>
</dbReference>
<dbReference type="Proteomes" id="UP000290204">
    <property type="component" value="Unassembled WGS sequence"/>
</dbReference>
<dbReference type="NCBIfam" id="TIGR04057">
    <property type="entry name" value="SusC_RagA_signa"/>
    <property type="match status" value="1"/>
</dbReference>
<keyword evidence="14" id="KW-1185">Reference proteome</keyword>
<dbReference type="OrthoDB" id="9768177at2"/>
<evidence type="ECO:0000256" key="5">
    <source>
        <dbReference type="ARBA" id="ARBA00023077"/>
    </source>
</evidence>
<keyword evidence="5 9" id="KW-0798">TonB box</keyword>
<dbReference type="EMBL" id="SDHW01000001">
    <property type="protein sequence ID" value="RXK62565.1"/>
    <property type="molecule type" value="Genomic_DNA"/>
</dbReference>
<evidence type="ECO:0000256" key="2">
    <source>
        <dbReference type="ARBA" id="ARBA00022448"/>
    </source>
</evidence>
<evidence type="ECO:0000313" key="14">
    <source>
        <dbReference type="Proteomes" id="UP000290204"/>
    </source>
</evidence>
<dbReference type="InterPro" id="IPR008969">
    <property type="entry name" value="CarboxyPept-like_regulatory"/>
</dbReference>
<dbReference type="InterPro" id="IPR023996">
    <property type="entry name" value="TonB-dep_OMP_SusC/RagA"/>
</dbReference>
<evidence type="ECO:0000256" key="6">
    <source>
        <dbReference type="ARBA" id="ARBA00023136"/>
    </source>
</evidence>
<dbReference type="NCBIfam" id="TIGR04056">
    <property type="entry name" value="OMP_RagA_SusC"/>
    <property type="match status" value="1"/>
</dbReference>
<dbReference type="Gene3D" id="2.40.170.20">
    <property type="entry name" value="TonB-dependent receptor, beta-barrel domain"/>
    <property type="match status" value="1"/>
</dbReference>
<comment type="subcellular location">
    <subcellularLocation>
        <location evidence="1 8">Cell outer membrane</location>
        <topology evidence="1 8">Multi-pass membrane protein</topology>
    </subcellularLocation>
</comment>
<evidence type="ECO:0000259" key="11">
    <source>
        <dbReference type="Pfam" id="PF00593"/>
    </source>
</evidence>
<feature type="domain" description="TonB-dependent receptor plug" evidence="12">
    <location>
        <begin position="130"/>
        <end position="236"/>
    </location>
</feature>
<keyword evidence="7 8" id="KW-0998">Cell outer membrane</keyword>
<dbReference type="Pfam" id="PF13715">
    <property type="entry name" value="CarbopepD_reg_2"/>
    <property type="match status" value="1"/>
</dbReference>
<dbReference type="InterPro" id="IPR023997">
    <property type="entry name" value="TonB-dep_OMP_SusC/RagA_CS"/>
</dbReference>
<evidence type="ECO:0000313" key="13">
    <source>
        <dbReference type="EMBL" id="RXK62565.1"/>
    </source>
</evidence>
<evidence type="ECO:0000256" key="8">
    <source>
        <dbReference type="PROSITE-ProRule" id="PRU01360"/>
    </source>
</evidence>
<name>A0A4Q1CP74_9BACT</name>
<comment type="caution">
    <text evidence="13">The sequence shown here is derived from an EMBL/GenBank/DDBJ whole genome shotgun (WGS) entry which is preliminary data.</text>
</comment>
<dbReference type="AlphaFoldDB" id="A0A4Q1CP74"/>
<keyword evidence="10" id="KW-0732">Signal</keyword>
<feature type="chain" id="PRO_5020713038" evidence="10">
    <location>
        <begin position="39"/>
        <end position="1024"/>
    </location>
</feature>
<gene>
    <name evidence="13" type="ORF">ESA94_06080</name>
</gene>
<dbReference type="InterPro" id="IPR037066">
    <property type="entry name" value="Plug_dom_sf"/>
</dbReference>
<dbReference type="InterPro" id="IPR039426">
    <property type="entry name" value="TonB-dep_rcpt-like"/>
</dbReference>
<dbReference type="GO" id="GO:0009279">
    <property type="term" value="C:cell outer membrane"/>
    <property type="evidence" value="ECO:0007669"/>
    <property type="project" value="UniProtKB-SubCell"/>
</dbReference>
<evidence type="ECO:0000256" key="4">
    <source>
        <dbReference type="ARBA" id="ARBA00022692"/>
    </source>
</evidence>
<feature type="signal peptide" evidence="10">
    <location>
        <begin position="1"/>
        <end position="38"/>
    </location>
</feature>
<dbReference type="Pfam" id="PF07715">
    <property type="entry name" value="Plug"/>
    <property type="match status" value="1"/>
</dbReference>
<keyword evidence="2 8" id="KW-0813">Transport</keyword>
<evidence type="ECO:0000256" key="3">
    <source>
        <dbReference type="ARBA" id="ARBA00022452"/>
    </source>
</evidence>
<comment type="similarity">
    <text evidence="8 9">Belongs to the TonB-dependent receptor family.</text>
</comment>
<evidence type="ECO:0000256" key="7">
    <source>
        <dbReference type="ARBA" id="ARBA00023237"/>
    </source>
</evidence>
<dbReference type="SUPFAM" id="SSF56935">
    <property type="entry name" value="Porins"/>
    <property type="match status" value="1"/>
</dbReference>
<dbReference type="PROSITE" id="PS52016">
    <property type="entry name" value="TONB_DEPENDENT_REC_3"/>
    <property type="match status" value="1"/>
</dbReference>
<dbReference type="Pfam" id="PF00593">
    <property type="entry name" value="TonB_dep_Rec_b-barrel"/>
    <property type="match status" value="1"/>
</dbReference>
<dbReference type="Gene3D" id="2.170.130.10">
    <property type="entry name" value="TonB-dependent receptor, plug domain"/>
    <property type="match status" value="1"/>
</dbReference>
<reference evidence="13 14" key="1">
    <citation type="submission" date="2019-01" db="EMBL/GenBank/DDBJ databases">
        <title>Lacibacter sp. strain TTM-7.</title>
        <authorList>
            <person name="Chen W.-M."/>
        </authorList>
    </citation>
    <scope>NUCLEOTIDE SEQUENCE [LARGE SCALE GENOMIC DNA]</scope>
    <source>
        <strain evidence="13 14">TTM-7</strain>
    </source>
</reference>
<dbReference type="SUPFAM" id="SSF49464">
    <property type="entry name" value="Carboxypeptidase regulatory domain-like"/>
    <property type="match status" value="1"/>
</dbReference>
<keyword evidence="4 8" id="KW-0812">Transmembrane</keyword>
<accession>A0A4Q1CP74</accession>
<evidence type="ECO:0000256" key="10">
    <source>
        <dbReference type="SAM" id="SignalP"/>
    </source>
</evidence>
<evidence type="ECO:0000256" key="9">
    <source>
        <dbReference type="RuleBase" id="RU003357"/>
    </source>
</evidence>